<keyword evidence="4 5" id="KW-0802">TPR repeat</keyword>
<sequence>ENGKPMSASQEQSKAPEPEPEPEPSPEDEEAAAAKKAKEEADQEKKLGTEAYKKRQFDSAIEHYSKAWELHKDITYLNNLGAAKFEKGDYQGAIEACTQAVEYGREVMADFKLVAKAFGRIGSAYEKMGDLANAIVNYQKSLTEHRTPDILAKLRAAEKNKIISDKNAYINPEEAEKARELGNQKFKDADWPAAVEAYSEMIKRGPDDPRGYSNRAACFIKLLSFPSAVSDCDEAIKRDPKFIRAYLRKAQAYFAMREYSKCMDVCTEAMEHDEGGKNMREIEQQQQKALQAQFAAQEGETEQQTMDRIQKDPEILGILQDPVMQSILQQAKGDPAALQDHMKNPGIRSKIQKLVAAGVIRMGSR</sequence>
<dbReference type="Proteomes" id="UP001357485">
    <property type="component" value="Unassembled WGS sequence"/>
</dbReference>
<dbReference type="InterPro" id="IPR019734">
    <property type="entry name" value="TPR_rpt"/>
</dbReference>
<dbReference type="Pfam" id="PF13432">
    <property type="entry name" value="TPR_16"/>
    <property type="match status" value="1"/>
</dbReference>
<feature type="repeat" description="TPR" evidence="5">
    <location>
        <begin position="41"/>
        <end position="74"/>
    </location>
</feature>
<evidence type="ECO:0000256" key="5">
    <source>
        <dbReference type="PROSITE-ProRule" id="PRU00339"/>
    </source>
</evidence>
<dbReference type="InterPro" id="IPR041243">
    <property type="entry name" value="STI1/HOP_DP"/>
</dbReference>
<dbReference type="Gene3D" id="1.25.40.10">
    <property type="entry name" value="Tetratricopeptide repeat domain"/>
    <property type="match status" value="2"/>
</dbReference>
<proteinExistence type="predicted"/>
<dbReference type="SUPFAM" id="SSF48452">
    <property type="entry name" value="TPR-like"/>
    <property type="match status" value="2"/>
</dbReference>
<evidence type="ECO:0000256" key="6">
    <source>
        <dbReference type="SAM" id="MobiDB-lite"/>
    </source>
</evidence>
<feature type="domain" description="STI1" evidence="7">
    <location>
        <begin position="312"/>
        <end position="351"/>
    </location>
</feature>
<feature type="repeat" description="TPR" evidence="5">
    <location>
        <begin position="115"/>
        <end position="148"/>
    </location>
</feature>
<evidence type="ECO:0000313" key="8">
    <source>
        <dbReference type="EMBL" id="KAK5201112.1"/>
    </source>
</evidence>
<gene>
    <name evidence="8" type="primary">STI1_2</name>
    <name evidence="8" type="ORF">LTR16_003784</name>
</gene>
<dbReference type="PANTHER" id="PTHR22904">
    <property type="entry name" value="TPR REPEAT CONTAINING PROTEIN"/>
    <property type="match status" value="1"/>
</dbReference>
<dbReference type="PANTHER" id="PTHR22904:SF523">
    <property type="entry name" value="STRESS-INDUCED-PHOSPHOPROTEIN 1"/>
    <property type="match status" value="1"/>
</dbReference>
<evidence type="ECO:0000313" key="9">
    <source>
        <dbReference type="Proteomes" id="UP001357485"/>
    </source>
</evidence>
<dbReference type="PROSITE" id="PS50005">
    <property type="entry name" value="TPR"/>
    <property type="match status" value="3"/>
</dbReference>
<evidence type="ECO:0000256" key="4">
    <source>
        <dbReference type="ARBA" id="ARBA00022803"/>
    </source>
</evidence>
<dbReference type="InterPro" id="IPR006636">
    <property type="entry name" value="STI1_HS-bd"/>
</dbReference>
<comment type="subcellular location">
    <subcellularLocation>
        <location evidence="1">Cytoplasm</location>
    </subcellularLocation>
</comment>
<dbReference type="EMBL" id="JAVRRA010016846">
    <property type="protein sequence ID" value="KAK5201112.1"/>
    <property type="molecule type" value="Genomic_DNA"/>
</dbReference>
<dbReference type="Pfam" id="PF13424">
    <property type="entry name" value="TPR_12"/>
    <property type="match status" value="1"/>
</dbReference>
<feature type="non-terminal residue" evidence="8">
    <location>
        <position position="1"/>
    </location>
</feature>
<evidence type="ECO:0000256" key="3">
    <source>
        <dbReference type="ARBA" id="ARBA00022737"/>
    </source>
</evidence>
<keyword evidence="2" id="KW-0963">Cytoplasm</keyword>
<feature type="compositionally biased region" description="Basic and acidic residues" evidence="6">
    <location>
        <begin position="32"/>
        <end position="50"/>
    </location>
</feature>
<feature type="region of interest" description="Disordered" evidence="6">
    <location>
        <begin position="1"/>
        <end position="50"/>
    </location>
</feature>
<reference evidence="8 9" key="1">
    <citation type="submission" date="2023-08" db="EMBL/GenBank/DDBJ databases">
        <title>Black Yeasts Isolated from many extreme environments.</title>
        <authorList>
            <person name="Coleine C."/>
            <person name="Stajich J.E."/>
            <person name="Selbmann L."/>
        </authorList>
    </citation>
    <scope>NUCLEOTIDE SEQUENCE [LARGE SCALE GENOMIC DNA]</scope>
    <source>
        <strain evidence="8 9">CCFEE 536</strain>
    </source>
</reference>
<dbReference type="SMART" id="SM00028">
    <property type="entry name" value="TPR"/>
    <property type="match status" value="6"/>
</dbReference>
<dbReference type="Gene3D" id="1.10.260.100">
    <property type="match status" value="1"/>
</dbReference>
<feature type="repeat" description="TPR" evidence="5">
    <location>
        <begin position="175"/>
        <end position="208"/>
    </location>
</feature>
<dbReference type="Pfam" id="PF17830">
    <property type="entry name" value="STI1-HOP_DP"/>
    <property type="match status" value="1"/>
</dbReference>
<feature type="compositionally biased region" description="Acidic residues" evidence="6">
    <location>
        <begin position="18"/>
        <end position="31"/>
    </location>
</feature>
<evidence type="ECO:0000256" key="1">
    <source>
        <dbReference type="ARBA" id="ARBA00004496"/>
    </source>
</evidence>
<comment type="caution">
    <text evidence="8">The sequence shown here is derived from an EMBL/GenBank/DDBJ whole genome shotgun (WGS) entry which is preliminary data.</text>
</comment>
<protein>
    <submittedName>
        <fullName evidence="8">Hsp90 cochaperone</fullName>
    </submittedName>
</protein>
<accession>A0ABR0LNM9</accession>
<evidence type="ECO:0000256" key="2">
    <source>
        <dbReference type="ARBA" id="ARBA00022490"/>
    </source>
</evidence>
<dbReference type="InterPro" id="IPR011990">
    <property type="entry name" value="TPR-like_helical_dom_sf"/>
</dbReference>
<name>A0ABR0LNM9_9PEZI</name>
<organism evidence="8 9">
    <name type="scientific">Cryomyces antarcticus</name>
    <dbReference type="NCBI Taxonomy" id="329879"/>
    <lineage>
        <taxon>Eukaryota</taxon>
        <taxon>Fungi</taxon>
        <taxon>Dikarya</taxon>
        <taxon>Ascomycota</taxon>
        <taxon>Pezizomycotina</taxon>
        <taxon>Dothideomycetes</taxon>
        <taxon>Dothideomycetes incertae sedis</taxon>
        <taxon>Cryomyces</taxon>
    </lineage>
</organism>
<dbReference type="SMART" id="SM00727">
    <property type="entry name" value="STI1"/>
    <property type="match status" value="1"/>
</dbReference>
<keyword evidence="9" id="KW-1185">Reference proteome</keyword>
<keyword evidence="3" id="KW-0677">Repeat</keyword>
<evidence type="ECO:0000259" key="7">
    <source>
        <dbReference type="SMART" id="SM00727"/>
    </source>
</evidence>